<evidence type="ECO:0000256" key="4">
    <source>
        <dbReference type="ARBA" id="ARBA00023136"/>
    </source>
</evidence>
<dbReference type="PANTHER" id="PTHR41335:SF1">
    <property type="entry name" value="MEMBRANE PROTEIN"/>
    <property type="match status" value="1"/>
</dbReference>
<dbReference type="GO" id="GO:0005886">
    <property type="term" value="C:plasma membrane"/>
    <property type="evidence" value="ECO:0007669"/>
    <property type="project" value="InterPro"/>
</dbReference>
<keyword evidence="1" id="KW-1003">Cell membrane</keyword>
<dbReference type="Pfam" id="PF06305">
    <property type="entry name" value="LapA_dom"/>
    <property type="match status" value="1"/>
</dbReference>
<dbReference type="InterPro" id="IPR010445">
    <property type="entry name" value="LapA_dom"/>
</dbReference>
<evidence type="ECO:0000256" key="3">
    <source>
        <dbReference type="ARBA" id="ARBA00022989"/>
    </source>
</evidence>
<evidence type="ECO:0000256" key="5">
    <source>
        <dbReference type="SAM" id="Coils"/>
    </source>
</evidence>
<evidence type="ECO:0000313" key="9">
    <source>
        <dbReference type="Proteomes" id="UP000095255"/>
    </source>
</evidence>
<keyword evidence="9" id="KW-1185">Reference proteome</keyword>
<feature type="transmembrane region" description="Helical" evidence="6">
    <location>
        <begin position="39"/>
        <end position="60"/>
    </location>
</feature>
<dbReference type="Proteomes" id="UP000095255">
    <property type="component" value="Unassembled WGS sequence"/>
</dbReference>
<name>A0A1E5L3B7_9FIRM</name>
<proteinExistence type="predicted"/>
<dbReference type="EMBL" id="MJAT01000037">
    <property type="protein sequence ID" value="OEH84571.1"/>
    <property type="molecule type" value="Genomic_DNA"/>
</dbReference>
<organism evidence="8 9">
    <name type="scientific">Desulfuribacillus stibiiarsenatis</name>
    <dbReference type="NCBI Taxonomy" id="1390249"/>
    <lineage>
        <taxon>Bacteria</taxon>
        <taxon>Bacillati</taxon>
        <taxon>Bacillota</taxon>
        <taxon>Desulfuribacillia</taxon>
        <taxon>Desulfuribacillales</taxon>
        <taxon>Desulfuribacillaceae</taxon>
        <taxon>Desulfuribacillus</taxon>
    </lineage>
</organism>
<gene>
    <name evidence="8" type="ORF">BHU72_08685</name>
</gene>
<accession>A0A1E5L3B7</accession>
<keyword evidence="2 6" id="KW-0812">Transmembrane</keyword>
<evidence type="ECO:0000256" key="1">
    <source>
        <dbReference type="ARBA" id="ARBA00022475"/>
    </source>
</evidence>
<keyword evidence="4 6" id="KW-0472">Membrane</keyword>
<dbReference type="AlphaFoldDB" id="A0A1E5L3B7"/>
<dbReference type="PANTHER" id="PTHR41335">
    <property type="entry name" value="MEMBRANE PROTEIN-RELATED"/>
    <property type="match status" value="1"/>
</dbReference>
<evidence type="ECO:0000313" key="8">
    <source>
        <dbReference type="EMBL" id="OEH84571.1"/>
    </source>
</evidence>
<reference evidence="8 9" key="1">
    <citation type="submission" date="2016-09" db="EMBL/GenBank/DDBJ databases">
        <title>Desulfuribacillus arsenicus sp. nov., an obligately anaerobic, dissimilatory arsenic- and antimonate-reducing bacterium isolated from anoxic sediments.</title>
        <authorList>
            <person name="Abin C.A."/>
            <person name="Hollibaugh J.T."/>
        </authorList>
    </citation>
    <scope>NUCLEOTIDE SEQUENCE [LARGE SCALE GENOMIC DNA]</scope>
    <source>
        <strain evidence="8 9">MLFW-2</strain>
    </source>
</reference>
<dbReference type="STRING" id="1390249.BHU72_08685"/>
<evidence type="ECO:0000256" key="2">
    <source>
        <dbReference type="ARBA" id="ARBA00022692"/>
    </source>
</evidence>
<sequence>MQWNIILFLAFALVIAAFAVVNMDTVTINYLFGDTTVPLILIIIGSALAGSLMIASFNIMTQMSNYRKIKELKERIMFLESELADYKQEKEQQDITHFSFDDNVIIDEKN</sequence>
<evidence type="ECO:0000256" key="6">
    <source>
        <dbReference type="SAM" id="Phobius"/>
    </source>
</evidence>
<feature type="domain" description="Lipopolysaccharide assembly protein A" evidence="7">
    <location>
        <begin position="22"/>
        <end position="83"/>
    </location>
</feature>
<keyword evidence="3 6" id="KW-1133">Transmembrane helix</keyword>
<keyword evidence="5" id="KW-0175">Coiled coil</keyword>
<dbReference type="RefSeq" id="WP_069702998.1">
    <property type="nucleotide sequence ID" value="NZ_MJAT01000037.1"/>
</dbReference>
<comment type="caution">
    <text evidence="8">The sequence shown here is derived from an EMBL/GenBank/DDBJ whole genome shotgun (WGS) entry which is preliminary data.</text>
</comment>
<protein>
    <recommendedName>
        <fullName evidence="7">Lipopolysaccharide assembly protein A domain-containing protein</fullName>
    </recommendedName>
</protein>
<dbReference type="OrthoDB" id="2990728at2"/>
<feature type="coiled-coil region" evidence="5">
    <location>
        <begin position="69"/>
        <end position="96"/>
    </location>
</feature>
<evidence type="ECO:0000259" key="7">
    <source>
        <dbReference type="Pfam" id="PF06305"/>
    </source>
</evidence>